<evidence type="ECO:0000256" key="3">
    <source>
        <dbReference type="SAM" id="MobiDB-lite"/>
    </source>
</evidence>
<feature type="region of interest" description="Disordered" evidence="3">
    <location>
        <begin position="761"/>
        <end position="784"/>
    </location>
</feature>
<accession>A0AAI8Z7L0</accession>
<dbReference type="SUPFAM" id="SSF48371">
    <property type="entry name" value="ARM repeat"/>
    <property type="match status" value="1"/>
</dbReference>
<dbReference type="Pfam" id="PF16206">
    <property type="entry name" value="Mon2_C"/>
    <property type="match status" value="1"/>
</dbReference>
<dbReference type="InterPro" id="IPR032691">
    <property type="entry name" value="Mon2/Sec7/BIG1-like_HUS"/>
</dbReference>
<feature type="region of interest" description="Disordered" evidence="3">
    <location>
        <begin position="478"/>
        <end position="517"/>
    </location>
</feature>
<dbReference type="EMBL" id="CAVMBE010000099">
    <property type="protein sequence ID" value="CAK4033989.1"/>
    <property type="molecule type" value="Genomic_DNA"/>
</dbReference>
<keyword evidence="1" id="KW-0813">Transport</keyword>
<evidence type="ECO:0000259" key="6">
    <source>
        <dbReference type="Pfam" id="PF16213"/>
    </source>
</evidence>
<dbReference type="InterPro" id="IPR032817">
    <property type="entry name" value="Mon2_C"/>
</dbReference>
<dbReference type="InterPro" id="IPR016024">
    <property type="entry name" value="ARM-type_fold"/>
</dbReference>
<dbReference type="InterPro" id="IPR032629">
    <property type="entry name" value="DCB_dom"/>
</dbReference>
<dbReference type="Pfam" id="PF12783">
    <property type="entry name" value="Sec7-like_HUS"/>
    <property type="match status" value="1"/>
</dbReference>
<dbReference type="Pfam" id="PF16213">
    <property type="entry name" value="DCB"/>
    <property type="match status" value="1"/>
</dbReference>
<evidence type="ECO:0000256" key="2">
    <source>
        <dbReference type="ARBA" id="ARBA00022927"/>
    </source>
</evidence>
<name>A0AAI8Z7L0_9PEZI</name>
<protein>
    <submittedName>
        <fullName evidence="7">Related to MON2 Peripheral membrane with a role in endocytosis and vacuole integrity</fullName>
    </submittedName>
</protein>
<keyword evidence="8" id="KW-1185">Reference proteome</keyword>
<organism evidence="7 8">
    <name type="scientific">Lecanosticta acicola</name>
    <dbReference type="NCBI Taxonomy" id="111012"/>
    <lineage>
        <taxon>Eukaryota</taxon>
        <taxon>Fungi</taxon>
        <taxon>Dikarya</taxon>
        <taxon>Ascomycota</taxon>
        <taxon>Pezizomycotina</taxon>
        <taxon>Dothideomycetes</taxon>
        <taxon>Dothideomycetidae</taxon>
        <taxon>Mycosphaerellales</taxon>
        <taxon>Mycosphaerellaceae</taxon>
        <taxon>Lecanosticta</taxon>
    </lineage>
</organism>
<reference evidence="7" key="1">
    <citation type="submission" date="2023-11" db="EMBL/GenBank/DDBJ databases">
        <authorList>
            <person name="Alioto T."/>
            <person name="Alioto T."/>
            <person name="Gomez Garrido J."/>
        </authorList>
    </citation>
    <scope>NUCLEOTIDE SEQUENCE</scope>
</reference>
<feature type="domain" description="Mon2 C-terminal" evidence="5">
    <location>
        <begin position="991"/>
        <end position="1128"/>
    </location>
</feature>
<feature type="compositionally biased region" description="Polar residues" evidence="3">
    <location>
        <begin position="766"/>
        <end position="780"/>
    </location>
</feature>
<comment type="caution">
    <text evidence="7">The sequence shown here is derived from an EMBL/GenBank/DDBJ whole genome shotgun (WGS) entry which is preliminary data.</text>
</comment>
<evidence type="ECO:0000313" key="7">
    <source>
        <dbReference type="EMBL" id="CAK4033989.1"/>
    </source>
</evidence>
<dbReference type="GO" id="GO:0015031">
    <property type="term" value="P:protein transport"/>
    <property type="evidence" value="ECO:0007669"/>
    <property type="project" value="UniProtKB-KW"/>
</dbReference>
<evidence type="ECO:0000256" key="1">
    <source>
        <dbReference type="ARBA" id="ARBA00022448"/>
    </source>
</evidence>
<dbReference type="GO" id="GO:0005794">
    <property type="term" value="C:Golgi apparatus"/>
    <property type="evidence" value="ECO:0007669"/>
    <property type="project" value="UniProtKB-ARBA"/>
</dbReference>
<feature type="compositionally biased region" description="Polar residues" evidence="3">
    <location>
        <begin position="482"/>
        <end position="492"/>
    </location>
</feature>
<feature type="domain" description="Mon2/Sec7/BIG1-like HUS" evidence="4">
    <location>
        <begin position="200"/>
        <end position="352"/>
    </location>
</feature>
<proteinExistence type="predicted"/>
<dbReference type="Proteomes" id="UP001296104">
    <property type="component" value="Unassembled WGS sequence"/>
</dbReference>
<evidence type="ECO:0000313" key="8">
    <source>
        <dbReference type="Proteomes" id="UP001296104"/>
    </source>
</evidence>
<sequence>MSATLLANELSNLSSEAKRKNTALRNAADKSLQELKALPATSEQQLAADLSRRPSFIEPFLIACNTRNARFAASGVSSLQRLVISKGLPKQRLQDALDAFNACTDLGLDIQLKILQALPSLLQNYATELEGELLGGALQVCSSLQAAKASTVSGVAAATLQQLVATVFEKVASEDKSAADVKTTTEVPGDDGPIPLRPAAYDACRVLRDLALAADERKTKFVALESLSAESSLELIWSCVDANPELFKTHAELLSIIGSNILPLVVRALSEKLAFSVTVRSIRLLDLILNRYMSKFPGDCEVALDLCTQTLEAESAPLWKRALVLEVLRDFFTDGGHIIDAYLIFDGRENDKKSIVQDLMSAFVRLSTEKPGAIGLGQQSTVPTGPAARDFSGDTAALEAAGGMAGVLSSAMGVAETNAAGISTQWSLPKIPCKEQLDKNEPPAIPETYPYALVLECLNGLSDSLARVVLPLTVQREKSQSRSRSGVSDADQSSNGRSRSTSFRTRTVPVNPLEDPNAPHAARMKAIAGLVDTCWPAVLATSSTFLNAALDDQYFRNLIKAYQRFAQVAGLLRLITPRDALMTTLAKAAIPPHVFNAATSDTAKSPSTESPRVFSNAKSLLSVDSLVSQASSLSIDKDRRASMDVSRPMLTVRNLLCLRALLNLAIALGPTLGQAFAVILSALKQADMVLSTTTPQQMSRQSSFWTPKGTDPPSVVQAFSAEVASVEAAASRLLESTSDYPNDAFITVLRTFCQMLQSKSEDLPSPASSVHSRPTSSAGSPISARRTFSGLPRIGTFAELRARDYQFVIPKLGTLAELNVSRFVHEESNSSGWACLVDELLAIARTNATLREARRSATNVLLKLAEATIAYSLKEDPDERAAIQRRALTVLLRLVDGIFSEEDELSSADLELQNQVLDSLRAILERCGDSLLAGWNRIIGILCSAFEYAGTRSRGLEDDQVHINWSQVSFDLVSTQIGRTAFSATQLMCSDFLESLPSSVVPSLVELLYRFMCQQEDLNAALTTVSMAWNVSDFLFNACSSEAMDALITQAHEFEEFDTELQSPRFHDSKPAQWLLLLIRLGGVAARPLKEIRNAAFQTICSVFKSHGEELSPAAWDLLVRNTLFHIARADSYSYMQEDENKPDPQSAPDMDMSQSIIAGTSQVLAQHLGLIEQIAKLPSLWEVLLSTLERYLDVNEHSLNAAVYSAVTRILSGIDACSSVWKGPTFRTLSLWLKGIPHAESKGNESNQDAFVAYVESGKELYRLTRDTMSTSQTRTMINNLYQCVKASDGPSHGGDINNMSPLQTKVLQLLRNLRMDQADIAPCLITVAGKLATLHHESRNVDTKGGPTFVAIADEATAWLQELVVSHAATLTDADVLSEAIEGLEMIIQSKYTFRTERRGMPLWRRATSTALALSKPLLEQPNADDRLWSAYIGIAAGIVKANDLQAVEDPVKIHNDQLFDVESFQTLKQILNPKLPQLSDATRQEYIRALYDASIIHQHETGEICSPEEPPLKSILRIRRGRVKPVPYSRREDMAYVCWKELVALGPLAEEDLLLRCAIPIRAYIADQPLRGRKPIPLSELEELLFCFETVKKFGEEELSVVYPLLIQAVGTAGDKWSGGWEVLRPLQGMLREIAENRTGTGEE</sequence>
<gene>
    <name evidence="7" type="ORF">LECACI_7A009147</name>
</gene>
<keyword evidence="2" id="KW-0653">Protein transport</keyword>
<evidence type="ECO:0000259" key="5">
    <source>
        <dbReference type="Pfam" id="PF16206"/>
    </source>
</evidence>
<feature type="compositionally biased region" description="Low complexity" evidence="3">
    <location>
        <begin position="493"/>
        <end position="507"/>
    </location>
</feature>
<evidence type="ECO:0000259" key="4">
    <source>
        <dbReference type="Pfam" id="PF12783"/>
    </source>
</evidence>
<feature type="domain" description="Mon2/Sec7/BIG1-like dimerisation and cyclophilin-binding" evidence="6">
    <location>
        <begin position="4"/>
        <end position="175"/>
    </location>
</feature>